<feature type="compositionally biased region" description="Basic and acidic residues" evidence="1">
    <location>
        <begin position="63"/>
        <end position="80"/>
    </location>
</feature>
<sequence>MERLPTHSEVGRLISSFLPPRANDISLLYHVPRHGSYNFETAPVEQVILSVTPTPNVYQAIGKSDDRAKTGKSGNRESSQEARPPYTICFLHRPFELDRHRVRREVLVLASHTSFDENLTIGWNPALAERFGMDVRDSMCVQGYKGDAERKIGIVGVVSMILGPLLQTIESEFGAIEYAQEGLSEEINLIAMMNAFSDKEVDRVIDMGQEKSWIPWEDVPLGRNVLYLTGQPRESGLTAAKKYGMTVACVGHRVAEQWGITFIAQQLRSAFPNVLVKEMYEDGLSPET</sequence>
<keyword evidence="3" id="KW-1185">Reference proteome</keyword>
<evidence type="ECO:0000256" key="1">
    <source>
        <dbReference type="SAM" id="MobiDB-lite"/>
    </source>
</evidence>
<gene>
    <name evidence="2" type="ORF">K491DRAFT_689425</name>
</gene>
<dbReference type="AlphaFoldDB" id="A0A6A6TIP3"/>
<evidence type="ECO:0008006" key="4">
    <source>
        <dbReference type="Google" id="ProtNLM"/>
    </source>
</evidence>
<name>A0A6A6TIP3_9PLEO</name>
<feature type="region of interest" description="Disordered" evidence="1">
    <location>
        <begin position="61"/>
        <end position="81"/>
    </location>
</feature>
<protein>
    <recommendedName>
        <fullName evidence="4">NGG1p interacting factor 3</fullName>
    </recommendedName>
</protein>
<dbReference type="SUPFAM" id="SSF102705">
    <property type="entry name" value="NIF3 (NGG1p interacting factor 3)-like"/>
    <property type="match status" value="1"/>
</dbReference>
<evidence type="ECO:0000313" key="2">
    <source>
        <dbReference type="EMBL" id="KAF2659296.1"/>
    </source>
</evidence>
<dbReference type="EMBL" id="MU004308">
    <property type="protein sequence ID" value="KAF2659296.1"/>
    <property type="molecule type" value="Genomic_DNA"/>
</dbReference>
<accession>A0A6A6TIP3</accession>
<dbReference type="InterPro" id="IPR036069">
    <property type="entry name" value="DUF34/NIF3_sf"/>
</dbReference>
<dbReference type="OrthoDB" id="2592744at2759"/>
<reference evidence="2" key="1">
    <citation type="journal article" date="2020" name="Stud. Mycol.">
        <title>101 Dothideomycetes genomes: a test case for predicting lifestyles and emergence of pathogens.</title>
        <authorList>
            <person name="Haridas S."/>
            <person name="Albert R."/>
            <person name="Binder M."/>
            <person name="Bloem J."/>
            <person name="Labutti K."/>
            <person name="Salamov A."/>
            <person name="Andreopoulos B."/>
            <person name="Baker S."/>
            <person name="Barry K."/>
            <person name="Bills G."/>
            <person name="Bluhm B."/>
            <person name="Cannon C."/>
            <person name="Castanera R."/>
            <person name="Culley D."/>
            <person name="Daum C."/>
            <person name="Ezra D."/>
            <person name="Gonzalez J."/>
            <person name="Henrissat B."/>
            <person name="Kuo A."/>
            <person name="Liang C."/>
            <person name="Lipzen A."/>
            <person name="Lutzoni F."/>
            <person name="Magnuson J."/>
            <person name="Mondo S."/>
            <person name="Nolan M."/>
            <person name="Ohm R."/>
            <person name="Pangilinan J."/>
            <person name="Park H.-J."/>
            <person name="Ramirez L."/>
            <person name="Alfaro M."/>
            <person name="Sun H."/>
            <person name="Tritt A."/>
            <person name="Yoshinaga Y."/>
            <person name="Zwiers L.-H."/>
            <person name="Turgeon B."/>
            <person name="Goodwin S."/>
            <person name="Spatafora J."/>
            <person name="Crous P."/>
            <person name="Grigoriev I."/>
        </authorList>
    </citation>
    <scope>NUCLEOTIDE SEQUENCE</scope>
    <source>
        <strain evidence="2">CBS 122681</strain>
    </source>
</reference>
<dbReference type="Gene3D" id="3.40.1390.30">
    <property type="entry name" value="NIF3 (NGG1p interacting factor 3)-like"/>
    <property type="match status" value="1"/>
</dbReference>
<organism evidence="2 3">
    <name type="scientific">Lophiostoma macrostomum CBS 122681</name>
    <dbReference type="NCBI Taxonomy" id="1314788"/>
    <lineage>
        <taxon>Eukaryota</taxon>
        <taxon>Fungi</taxon>
        <taxon>Dikarya</taxon>
        <taxon>Ascomycota</taxon>
        <taxon>Pezizomycotina</taxon>
        <taxon>Dothideomycetes</taxon>
        <taxon>Pleosporomycetidae</taxon>
        <taxon>Pleosporales</taxon>
        <taxon>Lophiostomataceae</taxon>
        <taxon>Lophiostoma</taxon>
    </lineage>
</organism>
<evidence type="ECO:0000313" key="3">
    <source>
        <dbReference type="Proteomes" id="UP000799324"/>
    </source>
</evidence>
<proteinExistence type="predicted"/>
<dbReference type="Proteomes" id="UP000799324">
    <property type="component" value="Unassembled WGS sequence"/>
</dbReference>